<evidence type="ECO:0000313" key="2">
    <source>
        <dbReference type="Proteomes" id="UP001239111"/>
    </source>
</evidence>
<accession>A0ACC2PX70</accession>
<keyword evidence="2" id="KW-1185">Reference proteome</keyword>
<comment type="caution">
    <text evidence="1">The sequence shown here is derived from an EMBL/GenBank/DDBJ whole genome shotgun (WGS) entry which is preliminary data.</text>
</comment>
<gene>
    <name evidence="1" type="ORF">QAD02_023038</name>
</gene>
<evidence type="ECO:0000313" key="1">
    <source>
        <dbReference type="EMBL" id="KAJ8687244.1"/>
    </source>
</evidence>
<reference evidence="1" key="1">
    <citation type="submission" date="2023-04" db="EMBL/GenBank/DDBJ databases">
        <title>A chromosome-level genome assembly of the parasitoid wasp Eretmocerus hayati.</title>
        <authorList>
            <person name="Zhong Y."/>
            <person name="Liu S."/>
            <person name="Liu Y."/>
        </authorList>
    </citation>
    <scope>NUCLEOTIDE SEQUENCE</scope>
    <source>
        <strain evidence="1">ZJU_SS_LIU_2023</strain>
    </source>
</reference>
<dbReference type="EMBL" id="CM056741">
    <property type="protein sequence ID" value="KAJ8687244.1"/>
    <property type="molecule type" value="Genomic_DNA"/>
</dbReference>
<sequence length="284" mass="32092">MSRAWMTDDGTTEWSRGCYVVQWRKNSSKHRILNRTPFGAVFGGLNNGLASLNLPQSVMENLNTEEELDEPLQAHNHQMLKKKLEQHAPTSVIQRDSENFCLICSLLINVTDVVPCAKCESLVHIECAEAESKTAFICSLCVKRKRIDDLQDDCYKRHKVAAERMKTHSARLFPQISVGDCVVLAVPSVDRGPLDFRQVSGIVTKIENDVYQIGTNAGIIKAYKLGLQFIDSANSFDMKFQEFIVICSRTLNEYQNIVKISPTRNMAKGLLQYSEKSEIRQFLG</sequence>
<dbReference type="Proteomes" id="UP001239111">
    <property type="component" value="Chromosome 1"/>
</dbReference>
<organism evidence="1 2">
    <name type="scientific">Eretmocerus hayati</name>
    <dbReference type="NCBI Taxonomy" id="131215"/>
    <lineage>
        <taxon>Eukaryota</taxon>
        <taxon>Metazoa</taxon>
        <taxon>Ecdysozoa</taxon>
        <taxon>Arthropoda</taxon>
        <taxon>Hexapoda</taxon>
        <taxon>Insecta</taxon>
        <taxon>Pterygota</taxon>
        <taxon>Neoptera</taxon>
        <taxon>Endopterygota</taxon>
        <taxon>Hymenoptera</taxon>
        <taxon>Apocrita</taxon>
        <taxon>Proctotrupomorpha</taxon>
        <taxon>Chalcidoidea</taxon>
        <taxon>Aphelinidae</taxon>
        <taxon>Aphelininae</taxon>
        <taxon>Eretmocerus</taxon>
    </lineage>
</organism>
<name>A0ACC2PX70_9HYME</name>
<protein>
    <submittedName>
        <fullName evidence="1">Uncharacterized protein</fullName>
    </submittedName>
</protein>
<proteinExistence type="predicted"/>